<evidence type="ECO:0000313" key="3">
    <source>
        <dbReference type="Proteomes" id="UP001524435"/>
    </source>
</evidence>
<name>A0ABT1SKB2_9FIRM</name>
<dbReference type="Proteomes" id="UP001524435">
    <property type="component" value="Unassembled WGS sequence"/>
</dbReference>
<dbReference type="CDD" id="cd01310">
    <property type="entry name" value="TatD_DNAse"/>
    <property type="match status" value="1"/>
</dbReference>
<organism evidence="2 3">
    <name type="scientific">Massilicoli timonensis</name>
    <dbReference type="NCBI Taxonomy" id="2015901"/>
    <lineage>
        <taxon>Bacteria</taxon>
        <taxon>Bacillati</taxon>
        <taxon>Bacillota</taxon>
        <taxon>Erysipelotrichia</taxon>
        <taxon>Erysipelotrichales</taxon>
        <taxon>Erysipelotrichaceae</taxon>
        <taxon>Massilicoli</taxon>
    </lineage>
</organism>
<proteinExistence type="predicted"/>
<dbReference type="RefSeq" id="WP_256197615.1">
    <property type="nucleotide sequence ID" value="NZ_DBEZUI010000154.1"/>
</dbReference>
<dbReference type="Gene3D" id="3.20.20.140">
    <property type="entry name" value="Metal-dependent hydrolases"/>
    <property type="match status" value="1"/>
</dbReference>
<dbReference type="GO" id="GO:0016787">
    <property type="term" value="F:hydrolase activity"/>
    <property type="evidence" value="ECO:0007669"/>
    <property type="project" value="UniProtKB-KW"/>
</dbReference>
<protein>
    <submittedName>
        <fullName evidence="2">TatD family hydrolase</fullName>
    </submittedName>
</protein>
<evidence type="ECO:0000256" key="1">
    <source>
        <dbReference type="ARBA" id="ARBA00022723"/>
    </source>
</evidence>
<dbReference type="InterPro" id="IPR032466">
    <property type="entry name" value="Metal_Hydrolase"/>
</dbReference>
<dbReference type="PIRSF" id="PIRSF005902">
    <property type="entry name" value="DNase_TatD"/>
    <property type="match status" value="1"/>
</dbReference>
<dbReference type="NCBIfam" id="TIGR00010">
    <property type="entry name" value="YchF/TatD family DNA exonuclease"/>
    <property type="match status" value="1"/>
</dbReference>
<dbReference type="InterPro" id="IPR001130">
    <property type="entry name" value="TatD-like"/>
</dbReference>
<dbReference type="InterPro" id="IPR015991">
    <property type="entry name" value="TatD/YcfH-like"/>
</dbReference>
<comment type="caution">
    <text evidence="2">The sequence shown here is derived from an EMBL/GenBank/DDBJ whole genome shotgun (WGS) entry which is preliminary data.</text>
</comment>
<sequence>MKLVDSHVHLASDGLYEDAEEIIANAQAAGIVKMMVITLNPEEFQRAKQLKAKYHDLLDIAYGLFPSDLHEMTEADWNAFYAITQDEDVKAIGEIGLDYHWDKEHAQLQKEGFIRQIKQAQKLQKPIIVHSREAMQDTIAIIQNHLQGKGLMHCYSGSAESAKVLMKAGMDISFAGPITYKNARALVEVPPVVPLDHILVETDAPYLTPHPHRGKRNEPRYVTYTFEKICELKHCDSEALSEAVLANYKRLFG</sequence>
<dbReference type="Pfam" id="PF01026">
    <property type="entry name" value="TatD_DNase"/>
    <property type="match status" value="1"/>
</dbReference>
<gene>
    <name evidence="2" type="ORF">NE663_05190</name>
</gene>
<keyword evidence="2" id="KW-0378">Hydrolase</keyword>
<dbReference type="PANTHER" id="PTHR46124">
    <property type="entry name" value="D-AMINOACYL-TRNA DEACYLASE"/>
    <property type="match status" value="1"/>
</dbReference>
<keyword evidence="1" id="KW-0479">Metal-binding</keyword>
<dbReference type="EMBL" id="JANGCH010000005">
    <property type="protein sequence ID" value="MCQ5121655.1"/>
    <property type="molecule type" value="Genomic_DNA"/>
</dbReference>
<dbReference type="SUPFAM" id="SSF51556">
    <property type="entry name" value="Metallo-dependent hydrolases"/>
    <property type="match status" value="1"/>
</dbReference>
<evidence type="ECO:0000313" key="2">
    <source>
        <dbReference type="EMBL" id="MCQ5121655.1"/>
    </source>
</evidence>
<reference evidence="2 3" key="1">
    <citation type="submission" date="2022-06" db="EMBL/GenBank/DDBJ databases">
        <title>Isolation of gut microbiota from human fecal samples.</title>
        <authorList>
            <person name="Pamer E.G."/>
            <person name="Barat B."/>
            <person name="Waligurski E."/>
            <person name="Medina S."/>
            <person name="Paddock L."/>
            <person name="Mostad J."/>
        </authorList>
    </citation>
    <scope>NUCLEOTIDE SEQUENCE [LARGE SCALE GENOMIC DNA]</scope>
    <source>
        <strain evidence="2 3">DFI.6.1</strain>
    </source>
</reference>
<keyword evidence="3" id="KW-1185">Reference proteome</keyword>
<dbReference type="PANTHER" id="PTHR46124:SF2">
    <property type="entry name" value="D-AMINOACYL-TRNA DEACYLASE"/>
    <property type="match status" value="1"/>
</dbReference>
<accession>A0ABT1SKB2</accession>